<dbReference type="Gene3D" id="2.160.20.10">
    <property type="entry name" value="Single-stranded right-handed beta-helix, Pectin lyase-like"/>
    <property type="match status" value="3"/>
</dbReference>
<name>A0ABR8A6Z9_9CYAN</name>
<dbReference type="NCBIfam" id="TIGR01901">
    <property type="entry name" value="adhes_NPXG"/>
    <property type="match status" value="1"/>
</dbReference>
<dbReference type="InterPro" id="IPR012334">
    <property type="entry name" value="Pectin_lyas_fold"/>
</dbReference>
<accession>A0ABR8A6Z9</accession>
<comment type="caution">
    <text evidence="2">The sequence shown here is derived from an EMBL/GenBank/DDBJ whole genome shotgun (WGS) entry which is preliminary data.</text>
</comment>
<evidence type="ECO:0000259" key="1">
    <source>
        <dbReference type="SMART" id="SM00912"/>
    </source>
</evidence>
<dbReference type="Pfam" id="PF05860">
    <property type="entry name" value="TPS"/>
    <property type="match status" value="1"/>
</dbReference>
<dbReference type="EMBL" id="JACJQH010000007">
    <property type="protein sequence ID" value="MBD2195053.1"/>
    <property type="molecule type" value="Genomic_DNA"/>
</dbReference>
<reference evidence="2 3" key="1">
    <citation type="journal article" date="2020" name="ISME J.">
        <title>Comparative genomics reveals insights into cyanobacterial evolution and habitat adaptation.</title>
        <authorList>
            <person name="Chen M.Y."/>
            <person name="Teng W.K."/>
            <person name="Zhao L."/>
            <person name="Hu C.X."/>
            <person name="Zhou Y.K."/>
            <person name="Han B.P."/>
            <person name="Song L.R."/>
            <person name="Shu W.S."/>
        </authorList>
    </citation>
    <scope>NUCLEOTIDE SEQUENCE [LARGE SCALE GENOMIC DNA]</scope>
    <source>
        <strain evidence="2 3">FACHB-288</strain>
    </source>
</reference>
<dbReference type="InterPro" id="IPR008638">
    <property type="entry name" value="FhaB/CdiA-like_TPS"/>
</dbReference>
<feature type="domain" description="Filamentous haemagglutinin FhaB/tRNA nuclease CdiA-like TPS" evidence="1">
    <location>
        <begin position="40"/>
        <end position="151"/>
    </location>
</feature>
<protein>
    <submittedName>
        <fullName evidence="2">S-layer family protein</fullName>
    </submittedName>
</protein>
<sequence length="1173" mass="118620">MSVTKRKSKILGIKILLGLPLIFWSLANTKLSASAQIIPDNTLPNNTTVTPNSGTFTIDGGTRSGNNLFHSFQDFSLLKDQIAAFNNPTDIQNIISRVTGSSISEIDGLIRAQGAANLFLINPNGIVFGANAALDIGGSFIGSTANSIRFTDGSEFNASNPQTTPLLTVSLPLGLQYGSNNTAIIKVNGTGNNLSFNKNNFSIIKDSRPTGVMVQPQKTLALVGGNIEVTGGNLTANSGRIELGSVGTDSFVTLNPITSGWQLSYENVNSFRDINLSQAASLEVSGNGGNIQVQGRNIQVKDGSAMLAETVGNGLPGSLIIKATEAVAVSGTSVLGLPFVTYLSSDVAPGATGNGGNLLIDTKSLLVASGAQISSGTFGAGNAGSLTVNAQQIELSGGSSVSGSSGLFTPVAPGATGNGGKLVIQTDNLLVTNGAQVFVNTFGMGNAGSIELNATNVQLTGASRGSVSSGIFANAESIAQGRGGNIIINTENLQVANGARIAVSTFNAKDGGILTVKAKDIELLRGAAGVGSSGLYANVESKAAGNGGKLLIETENLRIADGAQIAALTFGSGNAGIVNLQANQIELSGTSPGGFPSGLLANVESGATGNGGSLSIDTQSLRLINGAQIGTGTFSSGNAGDLNIQANNIELIGGSTSGQSLLFTTVLSNATGKGGNLTIDTDTLRLIDGGQIATSTAGSGKAGNLIVTANDIEVIGVNAVGRSGLFASAIQGNGDGGNLNIITDNLTIQNGGIISASNFHSRNTNIPPGQGKAGNIQIDAGAILLDNTSSENLASISASTVSGGGGNIFLNVQTSLTARNGSQISADTKGSGDGGSININADSLTFTTGASLNTSTVSTGNAGLIKIAANSVLFDGYINTLFTGAFSEAKAGSQGNGGNIQVTSNLLKVINQARISTNSLGLGQAGNIIINAQQIQSDRGNIVATSTQTGGGNLNLTTDLLFLNNQSLISTSVLDSTGGGGNININANFVVAHNNSDIRANAVFGPGGNIQIQTQGIFISPDSQIDASSKFGVDGVVTINNLETSKNLANTELPTNIIDPSQQIAASCRGDRANNFVVTGRGGLPQNPTDIIMGQTIWNDVRDLSSQVGLQPKGVETRVTTASQAAPKNNEPSAIIEAQGLIINSRGEAELLANSPNIIPESAKNSPAYCGAI</sequence>
<evidence type="ECO:0000313" key="2">
    <source>
        <dbReference type="EMBL" id="MBD2195053.1"/>
    </source>
</evidence>
<dbReference type="RefSeq" id="WP_190538977.1">
    <property type="nucleotide sequence ID" value="NZ_CAWPNO010000106.1"/>
</dbReference>
<keyword evidence="3" id="KW-1185">Reference proteome</keyword>
<dbReference type="InterPro" id="IPR011050">
    <property type="entry name" value="Pectin_lyase_fold/virulence"/>
</dbReference>
<evidence type="ECO:0000313" key="3">
    <source>
        <dbReference type="Proteomes" id="UP000658514"/>
    </source>
</evidence>
<dbReference type="SUPFAM" id="SSF51126">
    <property type="entry name" value="Pectin lyase-like"/>
    <property type="match status" value="5"/>
</dbReference>
<organism evidence="2 3">
    <name type="scientific">Calothrix parietina FACHB-288</name>
    <dbReference type="NCBI Taxonomy" id="2692896"/>
    <lineage>
        <taxon>Bacteria</taxon>
        <taxon>Bacillati</taxon>
        <taxon>Cyanobacteriota</taxon>
        <taxon>Cyanophyceae</taxon>
        <taxon>Nostocales</taxon>
        <taxon>Calotrichaceae</taxon>
        <taxon>Calothrix</taxon>
    </lineage>
</organism>
<gene>
    <name evidence="2" type="ORF">H6G24_06015</name>
</gene>
<proteinExistence type="predicted"/>
<dbReference type="Proteomes" id="UP000658514">
    <property type="component" value="Unassembled WGS sequence"/>
</dbReference>
<dbReference type="SMART" id="SM00912">
    <property type="entry name" value="Haemagg_act"/>
    <property type="match status" value="1"/>
</dbReference>